<comment type="caution">
    <text evidence="1">The sequence shown here is derived from an EMBL/GenBank/DDBJ whole genome shotgun (WGS) entry which is preliminary data.</text>
</comment>
<gene>
    <name evidence="1" type="ORF">ACFSR1_22605</name>
</gene>
<keyword evidence="2" id="KW-1185">Reference proteome</keyword>
<sequence>MIVVKFPSGNTIKSSVKVTFLSVFCVLLFNPVNSQHMDDFIEDDSFIIVEKPQKVYKGFYKNGKPYNGYFSKGNDEFPTVDYYENGEAKFQYSLDVYQMALGAETTEIEDLQEQEGEVMSEEDYEAYMKDVYKPKLNIKSVYQNGKIIDGYEYEELDSGIISRKIENKKVIAMHVDVFAIHYYQRNSVILRSDTIFIGSPTLAAVGDKLEVKMFNKSGNWVASYTINDKEIGSKYFITKGLENLPPNSTLYIYDQNEETYIYGTNGFKEYSSRLDIIDVAKIYFEKPEIFISQDIQNFFNDFIEASINEIKREKDTRLKEPEIWRGYVTTGDDGRIESGIRFIEKKENSFYIEYKEGSEVKNEEVNLINFQKVFKEHMNLKREN</sequence>
<evidence type="ECO:0000313" key="1">
    <source>
        <dbReference type="EMBL" id="MFD2565488.1"/>
    </source>
</evidence>
<accession>A0ABW5LKU4</accession>
<proteinExistence type="predicted"/>
<dbReference type="Proteomes" id="UP001597319">
    <property type="component" value="Unassembled WGS sequence"/>
</dbReference>
<organism evidence="1 2">
    <name type="scientific">Aquimarina rubra</name>
    <dbReference type="NCBI Taxonomy" id="1920033"/>
    <lineage>
        <taxon>Bacteria</taxon>
        <taxon>Pseudomonadati</taxon>
        <taxon>Bacteroidota</taxon>
        <taxon>Flavobacteriia</taxon>
        <taxon>Flavobacteriales</taxon>
        <taxon>Flavobacteriaceae</taxon>
        <taxon>Aquimarina</taxon>
    </lineage>
</organism>
<evidence type="ECO:0008006" key="3">
    <source>
        <dbReference type="Google" id="ProtNLM"/>
    </source>
</evidence>
<evidence type="ECO:0000313" key="2">
    <source>
        <dbReference type="Proteomes" id="UP001597319"/>
    </source>
</evidence>
<dbReference type="RefSeq" id="WP_378295299.1">
    <property type="nucleotide sequence ID" value="NZ_JBHULE010000035.1"/>
</dbReference>
<protein>
    <recommendedName>
        <fullName evidence="3">WG repeat-containing protein</fullName>
    </recommendedName>
</protein>
<name>A0ABW5LKU4_9FLAO</name>
<dbReference type="EMBL" id="JBHULE010000035">
    <property type="protein sequence ID" value="MFD2565488.1"/>
    <property type="molecule type" value="Genomic_DNA"/>
</dbReference>
<reference evidence="2" key="1">
    <citation type="journal article" date="2019" name="Int. J. Syst. Evol. Microbiol.">
        <title>The Global Catalogue of Microorganisms (GCM) 10K type strain sequencing project: providing services to taxonomists for standard genome sequencing and annotation.</title>
        <authorList>
            <consortium name="The Broad Institute Genomics Platform"/>
            <consortium name="The Broad Institute Genome Sequencing Center for Infectious Disease"/>
            <person name="Wu L."/>
            <person name="Ma J."/>
        </authorList>
    </citation>
    <scope>NUCLEOTIDE SEQUENCE [LARGE SCALE GENOMIC DNA]</scope>
    <source>
        <strain evidence="2">KCTC 52274</strain>
    </source>
</reference>